<dbReference type="AlphaFoldDB" id="A0A849C378"/>
<feature type="compositionally biased region" description="Basic and acidic residues" evidence="5">
    <location>
        <begin position="172"/>
        <end position="188"/>
    </location>
</feature>
<dbReference type="InterPro" id="IPR007267">
    <property type="entry name" value="GtrA_DPMS_TM"/>
</dbReference>
<keyword evidence="2 6" id="KW-0812">Transmembrane</keyword>
<dbReference type="GO" id="GO:0000271">
    <property type="term" value="P:polysaccharide biosynthetic process"/>
    <property type="evidence" value="ECO:0007669"/>
    <property type="project" value="InterPro"/>
</dbReference>
<sequence length="188" mass="19951">MPRHRTSTPSPAASSDAPGTRPLVPRLVSAHGARLLRYAGGSGVATVCSAVAFALLYGPLGASTTTSTLLGWLAGAVPNYVINRSWVWRVQGRPSVRRELVPYVAVVLLTLALASGATALTETLLERAGAADAVLFASVNVAFLGVYAVMALVRYAVLHQLFRRLPGARGARRPDPRRPDASPREETR</sequence>
<feature type="region of interest" description="Disordered" evidence="5">
    <location>
        <begin position="1"/>
        <end position="22"/>
    </location>
</feature>
<organism evidence="8 9">
    <name type="scientific">Pseudokineococcus marinus</name>
    <dbReference type="NCBI Taxonomy" id="351215"/>
    <lineage>
        <taxon>Bacteria</taxon>
        <taxon>Bacillati</taxon>
        <taxon>Actinomycetota</taxon>
        <taxon>Actinomycetes</taxon>
        <taxon>Kineosporiales</taxon>
        <taxon>Kineosporiaceae</taxon>
        <taxon>Pseudokineococcus</taxon>
    </lineage>
</organism>
<evidence type="ECO:0000256" key="5">
    <source>
        <dbReference type="SAM" id="MobiDB-lite"/>
    </source>
</evidence>
<dbReference type="RefSeq" id="WP_171203861.1">
    <property type="nucleotide sequence ID" value="NZ_BAAANP010000054.1"/>
</dbReference>
<evidence type="ECO:0000256" key="3">
    <source>
        <dbReference type="ARBA" id="ARBA00022989"/>
    </source>
</evidence>
<keyword evidence="4 6" id="KW-0472">Membrane</keyword>
<evidence type="ECO:0000256" key="2">
    <source>
        <dbReference type="ARBA" id="ARBA00022692"/>
    </source>
</evidence>
<dbReference type="Pfam" id="PF04138">
    <property type="entry name" value="GtrA_DPMS_TM"/>
    <property type="match status" value="1"/>
</dbReference>
<feature type="transmembrane region" description="Helical" evidence="6">
    <location>
        <begin position="35"/>
        <end position="57"/>
    </location>
</feature>
<feature type="transmembrane region" description="Helical" evidence="6">
    <location>
        <begin position="69"/>
        <end position="88"/>
    </location>
</feature>
<dbReference type="GO" id="GO:0016020">
    <property type="term" value="C:membrane"/>
    <property type="evidence" value="ECO:0007669"/>
    <property type="project" value="UniProtKB-SubCell"/>
</dbReference>
<evidence type="ECO:0000256" key="4">
    <source>
        <dbReference type="ARBA" id="ARBA00023136"/>
    </source>
</evidence>
<feature type="domain" description="GtrA/DPMS transmembrane" evidence="7">
    <location>
        <begin position="37"/>
        <end position="141"/>
    </location>
</feature>
<feature type="transmembrane region" description="Helical" evidence="6">
    <location>
        <begin position="100"/>
        <end position="121"/>
    </location>
</feature>
<accession>A0A849C378</accession>
<comment type="subcellular location">
    <subcellularLocation>
        <location evidence="1">Membrane</location>
        <topology evidence="1">Multi-pass membrane protein</topology>
    </subcellularLocation>
</comment>
<gene>
    <name evidence="8" type="ORF">HLB09_13505</name>
</gene>
<evidence type="ECO:0000256" key="1">
    <source>
        <dbReference type="ARBA" id="ARBA00004141"/>
    </source>
</evidence>
<evidence type="ECO:0000259" key="7">
    <source>
        <dbReference type="Pfam" id="PF04138"/>
    </source>
</evidence>
<reference evidence="8 9" key="1">
    <citation type="submission" date="2020-05" db="EMBL/GenBank/DDBJ databases">
        <title>MicrobeNet Type strains.</title>
        <authorList>
            <person name="Nicholson A.C."/>
        </authorList>
    </citation>
    <scope>NUCLEOTIDE SEQUENCE [LARGE SCALE GENOMIC DNA]</scope>
    <source>
        <strain evidence="8 9">JCM 14547</strain>
    </source>
</reference>
<protein>
    <submittedName>
        <fullName evidence="8">GtrA family protein</fullName>
    </submittedName>
</protein>
<dbReference type="EMBL" id="JABEMA010000256">
    <property type="protein sequence ID" value="NNH24088.1"/>
    <property type="molecule type" value="Genomic_DNA"/>
</dbReference>
<comment type="caution">
    <text evidence="8">The sequence shown here is derived from an EMBL/GenBank/DDBJ whole genome shotgun (WGS) entry which is preliminary data.</text>
</comment>
<evidence type="ECO:0000256" key="6">
    <source>
        <dbReference type="SAM" id="Phobius"/>
    </source>
</evidence>
<proteinExistence type="predicted"/>
<name>A0A849C378_9ACTN</name>
<feature type="compositionally biased region" description="Low complexity" evidence="5">
    <location>
        <begin position="7"/>
        <end position="20"/>
    </location>
</feature>
<dbReference type="Proteomes" id="UP000555552">
    <property type="component" value="Unassembled WGS sequence"/>
</dbReference>
<feature type="transmembrane region" description="Helical" evidence="6">
    <location>
        <begin position="133"/>
        <end position="157"/>
    </location>
</feature>
<keyword evidence="9" id="KW-1185">Reference proteome</keyword>
<evidence type="ECO:0000313" key="8">
    <source>
        <dbReference type="EMBL" id="NNH24088.1"/>
    </source>
</evidence>
<evidence type="ECO:0000313" key="9">
    <source>
        <dbReference type="Proteomes" id="UP000555552"/>
    </source>
</evidence>
<feature type="region of interest" description="Disordered" evidence="5">
    <location>
        <begin position="169"/>
        <end position="188"/>
    </location>
</feature>
<keyword evidence="3 6" id="KW-1133">Transmembrane helix</keyword>